<keyword evidence="4 5" id="KW-0472">Membrane</keyword>
<feature type="transmembrane region" description="Helical" evidence="5">
    <location>
        <begin position="20"/>
        <end position="40"/>
    </location>
</feature>
<sequence>MSAGAVEAEERVLDDGWGWSSGRVVGLLAASAILVAVFLARSSRHPSPVIEIGLLGSRSFAVASLATFLFGAALGGMLLSSVLWVQNIWHWSALQSGLAILPGPALVPIWSAVAGRLIPRFGPGPVVAGSTAFAVGVAWWAAAIGLRPNYVTGMLAGMSLTGVGVGLAMPTLLGAAASSLPPQRFAAGSGVVNMVRQIGLTVGVAVLVAVTGTPHTAAGQLTAFQRAWVVLAAIALAAGLTGYLLRRPQAAVKVPAEHITTASTIGADTDT</sequence>
<evidence type="ECO:0000256" key="3">
    <source>
        <dbReference type="ARBA" id="ARBA00022989"/>
    </source>
</evidence>
<accession>A0A317DQ51</accession>
<feature type="transmembrane region" description="Helical" evidence="5">
    <location>
        <begin position="60"/>
        <end position="85"/>
    </location>
</feature>
<feature type="transmembrane region" description="Helical" evidence="5">
    <location>
        <begin position="125"/>
        <end position="142"/>
    </location>
</feature>
<feature type="transmembrane region" description="Helical" evidence="5">
    <location>
        <begin position="154"/>
        <end position="177"/>
    </location>
</feature>
<keyword evidence="2 5" id="KW-0812">Transmembrane</keyword>
<comment type="subcellular location">
    <subcellularLocation>
        <location evidence="1">Membrane</location>
        <topology evidence="1">Multi-pass membrane protein</topology>
    </subcellularLocation>
</comment>
<feature type="transmembrane region" description="Helical" evidence="5">
    <location>
        <begin position="91"/>
        <end position="113"/>
    </location>
</feature>
<name>A0A317DQ51_9ACTN</name>
<dbReference type="AlphaFoldDB" id="A0A317DQ51"/>
<dbReference type="InterPro" id="IPR011701">
    <property type="entry name" value="MFS"/>
</dbReference>
<evidence type="ECO:0000256" key="5">
    <source>
        <dbReference type="SAM" id="Phobius"/>
    </source>
</evidence>
<evidence type="ECO:0000256" key="2">
    <source>
        <dbReference type="ARBA" id="ARBA00022692"/>
    </source>
</evidence>
<feature type="transmembrane region" description="Helical" evidence="5">
    <location>
        <begin position="198"/>
        <end position="217"/>
    </location>
</feature>
<evidence type="ECO:0000256" key="1">
    <source>
        <dbReference type="ARBA" id="ARBA00004141"/>
    </source>
</evidence>
<dbReference type="SUPFAM" id="SSF103473">
    <property type="entry name" value="MFS general substrate transporter"/>
    <property type="match status" value="1"/>
</dbReference>
<organism evidence="6 7">
    <name type="scientific">Micromonospora sicca</name>
    <dbReference type="NCBI Taxonomy" id="2202420"/>
    <lineage>
        <taxon>Bacteria</taxon>
        <taxon>Bacillati</taxon>
        <taxon>Actinomycetota</taxon>
        <taxon>Actinomycetes</taxon>
        <taxon>Micromonosporales</taxon>
        <taxon>Micromonosporaceae</taxon>
        <taxon>Micromonospora</taxon>
    </lineage>
</organism>
<dbReference type="GO" id="GO:0016020">
    <property type="term" value="C:membrane"/>
    <property type="evidence" value="ECO:0007669"/>
    <property type="project" value="UniProtKB-SubCell"/>
</dbReference>
<dbReference type="EMBL" id="QGKS01000163">
    <property type="protein sequence ID" value="PWR15936.1"/>
    <property type="molecule type" value="Genomic_DNA"/>
</dbReference>
<dbReference type="Pfam" id="PF07690">
    <property type="entry name" value="MFS_1"/>
    <property type="match status" value="1"/>
</dbReference>
<dbReference type="Proteomes" id="UP000246050">
    <property type="component" value="Unassembled WGS sequence"/>
</dbReference>
<evidence type="ECO:0008006" key="8">
    <source>
        <dbReference type="Google" id="ProtNLM"/>
    </source>
</evidence>
<dbReference type="Gene3D" id="1.20.1250.20">
    <property type="entry name" value="MFS general substrate transporter like domains"/>
    <property type="match status" value="1"/>
</dbReference>
<evidence type="ECO:0000256" key="4">
    <source>
        <dbReference type="ARBA" id="ARBA00023136"/>
    </source>
</evidence>
<feature type="transmembrane region" description="Helical" evidence="5">
    <location>
        <begin position="223"/>
        <end position="245"/>
    </location>
</feature>
<dbReference type="PANTHER" id="PTHR42718:SF48">
    <property type="entry name" value="CONSERVED TWO-DOMAIN MEMBRANE PROTEIN-RELATED"/>
    <property type="match status" value="1"/>
</dbReference>
<protein>
    <recommendedName>
        <fullName evidence="8">Major facilitator superfamily (MFS) profile domain-containing protein</fullName>
    </recommendedName>
</protein>
<keyword evidence="3 5" id="KW-1133">Transmembrane helix</keyword>
<comment type="caution">
    <text evidence="6">The sequence shown here is derived from an EMBL/GenBank/DDBJ whole genome shotgun (WGS) entry which is preliminary data.</text>
</comment>
<proteinExistence type="predicted"/>
<gene>
    <name evidence="6" type="ORF">DKT69_08205</name>
</gene>
<dbReference type="PANTHER" id="PTHR42718">
    <property type="entry name" value="MAJOR FACILITATOR SUPERFAMILY MULTIDRUG TRANSPORTER MFSC"/>
    <property type="match status" value="1"/>
</dbReference>
<evidence type="ECO:0000313" key="7">
    <source>
        <dbReference type="Proteomes" id="UP000246050"/>
    </source>
</evidence>
<reference evidence="6 7" key="1">
    <citation type="submission" date="2018-05" db="EMBL/GenBank/DDBJ databases">
        <title>Micromonosporas from Atacama Desert.</title>
        <authorList>
            <person name="Carro L."/>
            <person name="Golinska P."/>
            <person name="Klenk H.-P."/>
            <person name="Goodfellow M."/>
        </authorList>
    </citation>
    <scope>NUCLEOTIDE SEQUENCE [LARGE SCALE GENOMIC DNA]</scope>
    <source>
        <strain evidence="6 7">4G51</strain>
    </source>
</reference>
<dbReference type="InterPro" id="IPR036259">
    <property type="entry name" value="MFS_trans_sf"/>
</dbReference>
<dbReference type="GO" id="GO:0022857">
    <property type="term" value="F:transmembrane transporter activity"/>
    <property type="evidence" value="ECO:0007669"/>
    <property type="project" value="InterPro"/>
</dbReference>
<evidence type="ECO:0000313" key="6">
    <source>
        <dbReference type="EMBL" id="PWR15936.1"/>
    </source>
</evidence>